<evidence type="ECO:0000256" key="3">
    <source>
        <dbReference type="ARBA" id="ARBA00022737"/>
    </source>
</evidence>
<evidence type="ECO:0000256" key="5">
    <source>
        <dbReference type="SAM" id="SignalP"/>
    </source>
</evidence>
<dbReference type="Pfam" id="PF13499">
    <property type="entry name" value="EF-hand_7"/>
    <property type="match status" value="1"/>
</dbReference>
<organism evidence="7 8">
    <name type="scientific">Pinctada imbricata</name>
    <name type="common">Atlantic pearl-oyster</name>
    <name type="synonym">Pinctada martensii</name>
    <dbReference type="NCBI Taxonomy" id="66713"/>
    <lineage>
        <taxon>Eukaryota</taxon>
        <taxon>Metazoa</taxon>
        <taxon>Spiralia</taxon>
        <taxon>Lophotrochozoa</taxon>
        <taxon>Mollusca</taxon>
        <taxon>Bivalvia</taxon>
        <taxon>Autobranchia</taxon>
        <taxon>Pteriomorphia</taxon>
        <taxon>Pterioida</taxon>
        <taxon>Pterioidea</taxon>
        <taxon>Pteriidae</taxon>
        <taxon>Pinctada</taxon>
    </lineage>
</organism>
<dbReference type="InterPro" id="IPR011992">
    <property type="entry name" value="EF-hand-dom_pair"/>
</dbReference>
<feature type="chain" id="PRO_5041680480" description="EF-hand domain-containing protein" evidence="5">
    <location>
        <begin position="20"/>
        <end position="213"/>
    </location>
</feature>
<keyword evidence="8" id="KW-1185">Reference proteome</keyword>
<feature type="domain" description="EF-hand" evidence="6">
    <location>
        <begin position="119"/>
        <end position="154"/>
    </location>
</feature>
<gene>
    <name evidence="7" type="ORF">FSP39_023390</name>
</gene>
<dbReference type="EMBL" id="VSWD01000008">
    <property type="protein sequence ID" value="KAK3096115.1"/>
    <property type="molecule type" value="Genomic_DNA"/>
</dbReference>
<keyword evidence="3" id="KW-0677">Repeat</keyword>
<reference evidence="7" key="1">
    <citation type="submission" date="2019-08" db="EMBL/GenBank/DDBJ databases">
        <title>The improved chromosome-level genome for the pearl oyster Pinctada fucata martensii using PacBio sequencing and Hi-C.</title>
        <authorList>
            <person name="Zheng Z."/>
        </authorList>
    </citation>
    <scope>NUCLEOTIDE SEQUENCE</scope>
    <source>
        <strain evidence="7">ZZ-2019</strain>
        <tissue evidence="7">Adductor muscle</tissue>
    </source>
</reference>
<proteinExistence type="inferred from homology"/>
<keyword evidence="5" id="KW-0732">Signal</keyword>
<dbReference type="InterPro" id="IPR018247">
    <property type="entry name" value="EF_Hand_1_Ca_BS"/>
</dbReference>
<dbReference type="AlphaFoldDB" id="A0AA88Y1F6"/>
<dbReference type="PANTHER" id="PTHR23055">
    <property type="entry name" value="CALCIUM BINDING PROTEINS"/>
    <property type="match status" value="1"/>
</dbReference>
<dbReference type="PRINTS" id="PR00450">
    <property type="entry name" value="RECOVERIN"/>
</dbReference>
<comment type="caution">
    <text evidence="7">The sequence shown here is derived from an EMBL/GenBank/DDBJ whole genome shotgun (WGS) entry which is preliminary data.</text>
</comment>
<dbReference type="Proteomes" id="UP001186944">
    <property type="component" value="Unassembled WGS sequence"/>
</dbReference>
<keyword evidence="2" id="KW-0479">Metal-binding</keyword>
<dbReference type="Pfam" id="PF13405">
    <property type="entry name" value="EF-hand_6"/>
    <property type="match status" value="1"/>
</dbReference>
<dbReference type="GO" id="GO:0005509">
    <property type="term" value="F:calcium ion binding"/>
    <property type="evidence" value="ECO:0007669"/>
    <property type="project" value="InterPro"/>
</dbReference>
<dbReference type="PROSITE" id="PS50222">
    <property type="entry name" value="EF_HAND_2"/>
    <property type="match status" value="3"/>
</dbReference>
<dbReference type="FunFam" id="1.10.238.10:FF:000009">
    <property type="entry name" value="Visinin-like protein 1"/>
    <property type="match status" value="1"/>
</dbReference>
<evidence type="ECO:0000256" key="2">
    <source>
        <dbReference type="ARBA" id="ARBA00022723"/>
    </source>
</evidence>
<evidence type="ECO:0000256" key="4">
    <source>
        <dbReference type="ARBA" id="ARBA00022837"/>
    </source>
</evidence>
<feature type="domain" description="EF-hand" evidence="6">
    <location>
        <begin position="167"/>
        <end position="202"/>
    </location>
</feature>
<comment type="similarity">
    <text evidence="1">Belongs to the recoverin family.</text>
</comment>
<evidence type="ECO:0000259" key="6">
    <source>
        <dbReference type="PROSITE" id="PS50222"/>
    </source>
</evidence>
<dbReference type="PROSITE" id="PS00018">
    <property type="entry name" value="EF_HAND_1"/>
    <property type="match status" value="3"/>
</dbReference>
<dbReference type="SUPFAM" id="SSF47473">
    <property type="entry name" value="EF-hand"/>
    <property type="match status" value="1"/>
</dbReference>
<dbReference type="SMART" id="SM00054">
    <property type="entry name" value="EFh"/>
    <property type="match status" value="3"/>
</dbReference>
<evidence type="ECO:0000256" key="1">
    <source>
        <dbReference type="ARBA" id="ARBA00006049"/>
    </source>
</evidence>
<dbReference type="Gene3D" id="1.10.238.10">
    <property type="entry name" value="EF-hand"/>
    <property type="match status" value="1"/>
</dbReference>
<dbReference type="InterPro" id="IPR002048">
    <property type="entry name" value="EF_hand_dom"/>
</dbReference>
<sequence>MKPCCLLILIVYFSYIVDHELEDMEIQVARYKPEGLETLCKNTKFSKKELQIMYRGFKQECPTGIVSEETFKEIYAQFFPQGDSSAYAHYVFNTFDHDRNGSISFEEFVMGLSILSRGSLQERLQWTFSLYDINGDGFITKDEMLDIVTAIYEMMGRFSEPIIDDTTAQEHVNTVFKKMDANNDGVITYDEFMETCRRDENIIMGMTIFDTVI</sequence>
<feature type="signal peptide" evidence="5">
    <location>
        <begin position="1"/>
        <end position="19"/>
    </location>
</feature>
<evidence type="ECO:0000313" key="8">
    <source>
        <dbReference type="Proteomes" id="UP001186944"/>
    </source>
</evidence>
<dbReference type="PANTHER" id="PTHR23055:SF167">
    <property type="entry name" value="EF-HAND DOMAIN-CONTAINING PROTEIN"/>
    <property type="match status" value="1"/>
</dbReference>
<keyword evidence="4" id="KW-0106">Calcium</keyword>
<dbReference type="CDD" id="cd00051">
    <property type="entry name" value="EFh"/>
    <property type="match status" value="2"/>
</dbReference>
<dbReference type="InterPro" id="IPR028846">
    <property type="entry name" value="Recoverin"/>
</dbReference>
<protein>
    <recommendedName>
        <fullName evidence="6">EF-hand domain-containing protein</fullName>
    </recommendedName>
</protein>
<name>A0AA88Y1F6_PINIB</name>
<evidence type="ECO:0000313" key="7">
    <source>
        <dbReference type="EMBL" id="KAK3096115.1"/>
    </source>
</evidence>
<accession>A0AA88Y1F6</accession>
<feature type="domain" description="EF-hand" evidence="6">
    <location>
        <begin position="83"/>
        <end position="118"/>
    </location>
</feature>